<dbReference type="InterPro" id="IPR018062">
    <property type="entry name" value="HTH_AraC-typ_CS"/>
</dbReference>
<dbReference type="GO" id="GO:0043565">
    <property type="term" value="F:sequence-specific DNA binding"/>
    <property type="evidence" value="ECO:0007669"/>
    <property type="project" value="InterPro"/>
</dbReference>
<dbReference type="PROSITE" id="PS00041">
    <property type="entry name" value="HTH_ARAC_FAMILY_1"/>
    <property type="match status" value="1"/>
</dbReference>
<feature type="transmembrane region" description="Helical" evidence="4">
    <location>
        <begin position="6"/>
        <end position="29"/>
    </location>
</feature>
<organism evidence="6 7">
    <name type="scientific">Tenacibaculum singaporense</name>
    <dbReference type="NCBI Taxonomy" id="2358479"/>
    <lineage>
        <taxon>Bacteria</taxon>
        <taxon>Pseudomonadati</taxon>
        <taxon>Bacteroidota</taxon>
        <taxon>Flavobacteriia</taxon>
        <taxon>Flavobacteriales</taxon>
        <taxon>Flavobacteriaceae</taxon>
        <taxon>Tenacibaculum</taxon>
    </lineage>
</organism>
<name>A0A3Q8RQK7_9FLAO</name>
<dbReference type="KEGG" id="tsig:D6T69_08055"/>
<feature type="transmembrane region" description="Helical" evidence="4">
    <location>
        <begin position="99"/>
        <end position="120"/>
    </location>
</feature>
<evidence type="ECO:0000256" key="4">
    <source>
        <dbReference type="SAM" id="Phobius"/>
    </source>
</evidence>
<evidence type="ECO:0000256" key="1">
    <source>
        <dbReference type="ARBA" id="ARBA00023015"/>
    </source>
</evidence>
<evidence type="ECO:0000256" key="3">
    <source>
        <dbReference type="ARBA" id="ARBA00023163"/>
    </source>
</evidence>
<keyword evidence="2" id="KW-0238">DNA-binding</keyword>
<feature type="transmembrane region" description="Helical" evidence="4">
    <location>
        <begin position="36"/>
        <end position="56"/>
    </location>
</feature>
<evidence type="ECO:0000313" key="7">
    <source>
        <dbReference type="Proteomes" id="UP000274593"/>
    </source>
</evidence>
<dbReference type="InterPro" id="IPR018060">
    <property type="entry name" value="HTH_AraC"/>
</dbReference>
<keyword evidence="4" id="KW-0472">Membrane</keyword>
<evidence type="ECO:0000313" key="6">
    <source>
        <dbReference type="EMBL" id="AZJ35477.1"/>
    </source>
</evidence>
<feature type="transmembrane region" description="Helical" evidence="4">
    <location>
        <begin position="200"/>
        <end position="217"/>
    </location>
</feature>
<feature type="transmembrane region" description="Helical" evidence="4">
    <location>
        <begin position="175"/>
        <end position="194"/>
    </location>
</feature>
<proteinExistence type="predicted"/>
<dbReference type="Proteomes" id="UP000274593">
    <property type="component" value="Chromosome"/>
</dbReference>
<feature type="domain" description="HTH araC/xylS-type" evidence="5">
    <location>
        <begin position="276"/>
        <end position="380"/>
    </location>
</feature>
<dbReference type="SMART" id="SM00342">
    <property type="entry name" value="HTH_ARAC"/>
    <property type="match status" value="1"/>
</dbReference>
<dbReference type="PROSITE" id="PS01124">
    <property type="entry name" value="HTH_ARAC_FAMILY_2"/>
    <property type="match status" value="1"/>
</dbReference>
<keyword evidence="3" id="KW-0804">Transcription</keyword>
<keyword evidence="4" id="KW-0812">Transmembrane</keyword>
<keyword evidence="7" id="KW-1185">Reference proteome</keyword>
<dbReference type="AlphaFoldDB" id="A0A3Q8RQK7"/>
<feature type="transmembrane region" description="Helical" evidence="4">
    <location>
        <begin position="132"/>
        <end position="154"/>
    </location>
</feature>
<protein>
    <submittedName>
        <fullName evidence="6">AraC family transcriptional regulator</fullName>
    </submittedName>
</protein>
<gene>
    <name evidence="6" type="ORF">D6T69_08055</name>
</gene>
<dbReference type="SUPFAM" id="SSF46689">
    <property type="entry name" value="Homeodomain-like"/>
    <property type="match status" value="1"/>
</dbReference>
<dbReference type="PANTHER" id="PTHR43280">
    <property type="entry name" value="ARAC-FAMILY TRANSCRIPTIONAL REGULATOR"/>
    <property type="match status" value="1"/>
</dbReference>
<dbReference type="EMBL" id="CP032548">
    <property type="protein sequence ID" value="AZJ35477.1"/>
    <property type="molecule type" value="Genomic_DNA"/>
</dbReference>
<dbReference type="InterPro" id="IPR009057">
    <property type="entry name" value="Homeodomain-like_sf"/>
</dbReference>
<dbReference type="PANTHER" id="PTHR43280:SF29">
    <property type="entry name" value="ARAC-FAMILY TRANSCRIPTIONAL REGULATOR"/>
    <property type="match status" value="1"/>
</dbReference>
<evidence type="ECO:0000256" key="2">
    <source>
        <dbReference type="ARBA" id="ARBA00023125"/>
    </source>
</evidence>
<dbReference type="Gene3D" id="1.10.10.60">
    <property type="entry name" value="Homeodomain-like"/>
    <property type="match status" value="2"/>
</dbReference>
<keyword evidence="4" id="KW-1133">Transmembrane helix</keyword>
<reference evidence="6 7" key="1">
    <citation type="submission" date="2018-09" db="EMBL/GenBank/DDBJ databases">
        <title>Insights into the microbiota of Asian seabass (Lates calcarifer) with tenacibaculosis symptoms and description of sp. nov. Tenacibaculum singaporense.</title>
        <authorList>
            <person name="Miyake S."/>
            <person name="Soh M."/>
            <person name="Azman M.N."/>
            <person name="Ngoh S.Y."/>
            <person name="Orban L."/>
        </authorList>
    </citation>
    <scope>NUCLEOTIDE SEQUENCE [LARGE SCALE GENOMIC DNA]</scope>
    <source>
        <strain evidence="6 7">DSM 106434</strain>
    </source>
</reference>
<keyword evidence="1" id="KW-0805">Transcription regulation</keyword>
<accession>A0A3Q8RQK7</accession>
<dbReference type="Pfam" id="PF12833">
    <property type="entry name" value="HTH_18"/>
    <property type="match status" value="1"/>
</dbReference>
<feature type="transmembrane region" description="Helical" evidence="4">
    <location>
        <begin position="68"/>
        <end position="87"/>
    </location>
</feature>
<dbReference type="GO" id="GO:0003700">
    <property type="term" value="F:DNA-binding transcription factor activity"/>
    <property type="evidence" value="ECO:0007669"/>
    <property type="project" value="InterPro"/>
</dbReference>
<evidence type="ECO:0000259" key="5">
    <source>
        <dbReference type="PROSITE" id="PS01124"/>
    </source>
</evidence>
<sequence>MDLNYNIISLIDILGVVQGVILGSLLLFVHQNKRKSTLFLGLFILAYSLEFIPSILTDIKLVEYYPQLTYLPFDFIWLLFPLFYKYVRHISVFPEKSNHIYLYPGILSFIFQLIVFFSPLDIQTTIYESVPYSLFSLLGMLYSIWIAIKTVWWINLHIREVRNQFSKTEKRELQWAKLFVIIGLLYVISSIFAAFFNESFWVNLILSLVNVALLYWVSLRGILQKNISPSFQDVVFNSTVPTTSQLSNVKKTHNIITEKKASHRKVSLEKQEQLVEKVTDYITLNKLYIKEDLTIVEVAEAVKEHPRTVSSAINKVRNVNFNTYINTFRIEKAKELLLSSMAQNLSIEGISNEVGFNSKSAFYAAFKKIVGTTPTLFQKQNN</sequence>